<proteinExistence type="predicted"/>
<dbReference type="EMBL" id="AY698014">
    <property type="protein sequence ID" value="AAU21282.1"/>
    <property type="molecule type" value="Genomic_DNA"/>
</dbReference>
<evidence type="ECO:0000256" key="2">
    <source>
        <dbReference type="ARBA" id="ARBA00004505"/>
    </source>
</evidence>
<keyword evidence="16" id="KW-0325">Glycoprotein</keyword>
<feature type="domain" description="Retroviral envelope protein GP41-like" evidence="19">
    <location>
        <begin position="18"/>
        <end position="133"/>
    </location>
</feature>
<evidence type="ECO:0000256" key="6">
    <source>
        <dbReference type="ARBA" id="ARBA00022581"/>
    </source>
</evidence>
<keyword evidence="17" id="KW-1160">Virus entry into host cell</keyword>
<keyword evidence="14" id="KW-0472">Membrane</keyword>
<evidence type="ECO:0000256" key="16">
    <source>
        <dbReference type="ARBA" id="ARBA00023180"/>
    </source>
</evidence>
<evidence type="ECO:0000256" key="13">
    <source>
        <dbReference type="ARBA" id="ARBA00022989"/>
    </source>
</evidence>
<keyword evidence="10" id="KW-0946">Virion</keyword>
<dbReference type="GO" id="GO:0019031">
    <property type="term" value="C:viral envelope"/>
    <property type="evidence" value="ECO:0007669"/>
    <property type="project" value="UniProtKB-KW"/>
</dbReference>
<keyword evidence="5" id="KW-1032">Host cell membrane</keyword>
<dbReference type="Pfam" id="PF00517">
    <property type="entry name" value="GP41"/>
    <property type="match status" value="1"/>
</dbReference>
<organism evidence="20">
    <name type="scientific">Human immunodeficiency virus type 1</name>
    <name type="common">HIV-1</name>
    <dbReference type="NCBI Taxonomy" id="11676"/>
    <lineage>
        <taxon>Viruses</taxon>
        <taxon>Riboviria</taxon>
        <taxon>Pararnavirae</taxon>
        <taxon>Artverviricota</taxon>
        <taxon>Revtraviricetes</taxon>
        <taxon>Ortervirales</taxon>
        <taxon>Retroviridae</taxon>
        <taxon>Orthoretrovirinae</taxon>
        <taxon>Lentivirus</taxon>
        <taxon>Lentivirus humimdef1</taxon>
    </lineage>
</organism>
<evidence type="ECO:0000256" key="14">
    <source>
        <dbReference type="ARBA" id="ARBA00023136"/>
    </source>
</evidence>
<protein>
    <recommendedName>
        <fullName evidence="18">Env polyprotein</fullName>
    </recommendedName>
</protein>
<keyword evidence="8" id="KW-0812">Transmembrane</keyword>
<evidence type="ECO:0000256" key="8">
    <source>
        <dbReference type="ARBA" id="ARBA00022692"/>
    </source>
</evidence>
<keyword evidence="13" id="KW-1133">Transmembrane helix</keyword>
<dbReference type="SUPFAM" id="SSF58069">
    <property type="entry name" value="Virus ectodomain"/>
    <property type="match status" value="1"/>
</dbReference>
<evidence type="ECO:0000256" key="17">
    <source>
        <dbReference type="ARBA" id="ARBA00023296"/>
    </source>
</evidence>
<dbReference type="Gene3D" id="1.10.287.210">
    <property type="match status" value="1"/>
</dbReference>
<keyword evidence="6" id="KW-0945">Host-virus interaction</keyword>
<evidence type="ECO:0000313" key="20">
    <source>
        <dbReference type="EMBL" id="AAU21282.1"/>
    </source>
</evidence>
<keyword evidence="12 20" id="KW-0261">Viral envelope protein</keyword>
<evidence type="ECO:0000256" key="7">
    <source>
        <dbReference type="ARBA" id="ARBA00022685"/>
    </source>
</evidence>
<keyword evidence="11" id="KW-1043">Host membrane</keyword>
<evidence type="ECO:0000256" key="9">
    <source>
        <dbReference type="ARBA" id="ARBA00022804"/>
    </source>
</evidence>
<evidence type="ECO:0000256" key="11">
    <source>
        <dbReference type="ARBA" id="ARBA00022870"/>
    </source>
</evidence>
<accession>Q64G51</accession>
<evidence type="ECO:0000256" key="1">
    <source>
        <dbReference type="ARBA" id="ARBA00004402"/>
    </source>
</evidence>
<evidence type="ECO:0000256" key="12">
    <source>
        <dbReference type="ARBA" id="ARBA00022879"/>
    </source>
</evidence>
<evidence type="ECO:0000256" key="15">
    <source>
        <dbReference type="ARBA" id="ARBA00023157"/>
    </source>
</evidence>
<dbReference type="GO" id="GO:0055036">
    <property type="term" value="C:virion membrane"/>
    <property type="evidence" value="ECO:0007669"/>
    <property type="project" value="UniProtKB-SubCell"/>
</dbReference>
<dbReference type="GO" id="GO:0019062">
    <property type="term" value="P:virion attachment to host cell"/>
    <property type="evidence" value="ECO:0007669"/>
    <property type="project" value="UniProtKB-KW"/>
</dbReference>
<keyword evidence="9" id="KW-1161">Viral attachment to host cell</keyword>
<feature type="non-terminal residue" evidence="20">
    <location>
        <position position="1"/>
    </location>
</feature>
<dbReference type="GO" id="GO:0046718">
    <property type="term" value="P:symbiont entry into host cell"/>
    <property type="evidence" value="ECO:0007669"/>
    <property type="project" value="UniProtKB-KW"/>
</dbReference>
<evidence type="ECO:0000256" key="4">
    <source>
        <dbReference type="ARBA" id="ARBA00004650"/>
    </source>
</evidence>
<reference evidence="20" key="1">
    <citation type="journal article" date="2005" name="AIDS Res. Hum. Retroviruses">
        <title>HIV type 1 subtypes in circulation in northern Kenya.</title>
        <authorList>
            <person name="Khamadi S.A."/>
            <person name="Ochieng W."/>
            <person name="Lihana R.W."/>
            <person name="Kinyua J."/>
            <person name="Muriuki J."/>
            <person name="Mwangi J."/>
            <person name="Lwembe R."/>
            <person name="Kiptoo M."/>
            <person name="Osman S."/>
            <person name="Lagat N."/>
            <person name="Pelle R."/>
            <person name="Muigai A."/>
            <person name="Carter J.Y."/>
            <person name="Oishi I."/>
            <person name="Ichimura H."/>
            <person name="Mwaniki D.L."/>
            <person name="Okoth F.A."/>
            <person name="Mpoke S."/>
            <person name="Songok E.M."/>
        </authorList>
    </citation>
    <scope>NUCLEOTIDE SEQUENCE</scope>
    <source>
        <strain evidence="20">MYDH041</strain>
    </source>
</reference>
<keyword evidence="15" id="KW-1015">Disulfide bond</keyword>
<evidence type="ECO:0000259" key="19">
    <source>
        <dbReference type="Pfam" id="PF00517"/>
    </source>
</evidence>
<evidence type="ECO:0000256" key="18">
    <source>
        <dbReference type="ARBA" id="ARBA00029888"/>
    </source>
</evidence>
<feature type="non-terminal residue" evidence="20">
    <location>
        <position position="137"/>
    </location>
</feature>
<gene>
    <name evidence="20" type="primary">env</name>
</gene>
<dbReference type="GO" id="GO:0005198">
    <property type="term" value="F:structural molecule activity"/>
    <property type="evidence" value="ECO:0007669"/>
    <property type="project" value="InterPro"/>
</dbReference>
<keyword evidence="7" id="KW-0165">Cleavage on pair of basic residues</keyword>
<evidence type="ECO:0000256" key="3">
    <source>
        <dbReference type="ARBA" id="ARBA00004563"/>
    </source>
</evidence>
<dbReference type="GO" id="GO:0020002">
    <property type="term" value="C:host cell plasma membrane"/>
    <property type="evidence" value="ECO:0007669"/>
    <property type="project" value="UniProtKB-SubCell"/>
</dbReference>
<comment type="subcellular location">
    <subcellularLocation>
        <location evidence="2">Host cell membrane</location>
        <topology evidence="2">Peripheral membrane protein</topology>
    </subcellularLocation>
    <subcellularLocation>
        <location evidence="1">Host cell membrane</location>
        <topology evidence="1">Single-pass type I membrane protein</topology>
    </subcellularLocation>
    <subcellularLocation>
        <location evidence="4">Virion membrane</location>
        <topology evidence="4">Peripheral membrane protein</topology>
    </subcellularLocation>
    <subcellularLocation>
        <location evidence="3">Virion membrane</location>
        <topology evidence="3">Single-pass type I membrane protein</topology>
    </subcellularLocation>
</comment>
<sequence length="137" mass="15784">LKVSKANNICCNSRFRGIKQLQTRVLALERYLKDQQLLGIWGCSGKLICTTAVPWNNSWSNRLKMIFGKTRPGCSGIEKLVITQAQYTGCLRSHKTSRKKMNKIYQHWQLEKSVELVSHNKLLWYIRIFIMIVGGLG</sequence>
<evidence type="ECO:0000256" key="5">
    <source>
        <dbReference type="ARBA" id="ARBA00022511"/>
    </source>
</evidence>
<name>Q64G51_HV1</name>
<dbReference type="InterPro" id="IPR000328">
    <property type="entry name" value="GP41-like"/>
</dbReference>
<organismHost>
    <name type="scientific">Homo sapiens</name>
    <name type="common">Human</name>
    <dbReference type="NCBI Taxonomy" id="9606"/>
</organismHost>
<evidence type="ECO:0000256" key="10">
    <source>
        <dbReference type="ARBA" id="ARBA00022844"/>
    </source>
</evidence>